<evidence type="ECO:0000256" key="2">
    <source>
        <dbReference type="ARBA" id="ARBA00007646"/>
    </source>
</evidence>
<comment type="subcellular location">
    <subcellularLocation>
        <location evidence="1">Nucleus</location>
    </subcellularLocation>
</comment>
<keyword evidence="8" id="KW-1185">Reference proteome</keyword>
<dbReference type="AlphaFoldDB" id="K8EGK7"/>
<keyword evidence="4" id="KW-0804">Transcription</keyword>
<organism evidence="7 8">
    <name type="scientific">Bathycoccus prasinos</name>
    <dbReference type="NCBI Taxonomy" id="41875"/>
    <lineage>
        <taxon>Eukaryota</taxon>
        <taxon>Viridiplantae</taxon>
        <taxon>Chlorophyta</taxon>
        <taxon>Mamiellophyceae</taxon>
        <taxon>Mamiellales</taxon>
        <taxon>Bathycoccaceae</taxon>
        <taxon>Bathycoccus</taxon>
    </lineage>
</organism>
<evidence type="ECO:0000256" key="4">
    <source>
        <dbReference type="ARBA" id="ARBA00023163"/>
    </source>
</evidence>
<feature type="compositionally biased region" description="Basic and acidic residues" evidence="6">
    <location>
        <begin position="168"/>
        <end position="196"/>
    </location>
</feature>
<name>K8EGK7_9CHLO</name>
<dbReference type="STRING" id="41875.K8EGK7"/>
<evidence type="ECO:0000313" key="8">
    <source>
        <dbReference type="Proteomes" id="UP000198341"/>
    </source>
</evidence>
<dbReference type="SUPFAM" id="SSF47113">
    <property type="entry name" value="Histone-fold"/>
    <property type="match status" value="1"/>
</dbReference>
<feature type="region of interest" description="Disordered" evidence="6">
    <location>
        <begin position="163"/>
        <end position="196"/>
    </location>
</feature>
<dbReference type="OrthoDB" id="341924at2759"/>
<evidence type="ECO:0000256" key="5">
    <source>
        <dbReference type="ARBA" id="ARBA00023242"/>
    </source>
</evidence>
<dbReference type="InterPro" id="IPR009072">
    <property type="entry name" value="Histone-fold"/>
</dbReference>
<dbReference type="GO" id="GO:0000124">
    <property type="term" value="C:SAGA complex"/>
    <property type="evidence" value="ECO:0007669"/>
    <property type="project" value="TreeGrafter"/>
</dbReference>
<dbReference type="RefSeq" id="XP_007512556.1">
    <property type="nucleotide sequence ID" value="XM_007512494.1"/>
</dbReference>
<evidence type="ECO:0000256" key="1">
    <source>
        <dbReference type="ARBA" id="ARBA00004123"/>
    </source>
</evidence>
<evidence type="ECO:0000313" key="7">
    <source>
        <dbReference type="EMBL" id="CCO17156.1"/>
    </source>
</evidence>
<dbReference type="Pfam" id="PF02291">
    <property type="entry name" value="TFIID-31kDa"/>
    <property type="match status" value="1"/>
</dbReference>
<dbReference type="EMBL" id="FO082273">
    <property type="protein sequence ID" value="CCO17156.1"/>
    <property type="molecule type" value="Genomic_DNA"/>
</dbReference>
<keyword evidence="3" id="KW-0805">Transcription regulation</keyword>
<dbReference type="GO" id="GO:0051123">
    <property type="term" value="P:RNA polymerase II preinitiation complex assembly"/>
    <property type="evidence" value="ECO:0007669"/>
    <property type="project" value="TreeGrafter"/>
</dbReference>
<proteinExistence type="inferred from homology"/>
<dbReference type="PANTHER" id="PTHR48068">
    <property type="entry name" value="TAF9 RNA POLYMERASE II, TATA BOX-BINDING PROTEIN (TBP)-ASSOCIATED FACTOR"/>
    <property type="match status" value="1"/>
</dbReference>
<dbReference type="eggNOG" id="KOG3334">
    <property type="taxonomic scope" value="Eukaryota"/>
</dbReference>
<dbReference type="Gene3D" id="1.10.20.10">
    <property type="entry name" value="Histone, subunit A"/>
    <property type="match status" value="1"/>
</dbReference>
<evidence type="ECO:0000256" key="3">
    <source>
        <dbReference type="ARBA" id="ARBA00023015"/>
    </source>
</evidence>
<dbReference type="CDD" id="cd07979">
    <property type="entry name" value="HFD_TAF9"/>
    <property type="match status" value="1"/>
</dbReference>
<dbReference type="InterPro" id="IPR003162">
    <property type="entry name" value="TFIID-31"/>
</dbReference>
<dbReference type="GO" id="GO:0046982">
    <property type="term" value="F:protein heterodimerization activity"/>
    <property type="evidence" value="ECO:0007669"/>
    <property type="project" value="InterPro"/>
</dbReference>
<reference evidence="7 8" key="1">
    <citation type="submission" date="2011-10" db="EMBL/GenBank/DDBJ databases">
        <authorList>
            <person name="Genoscope - CEA"/>
        </authorList>
    </citation>
    <scope>NUCLEOTIDE SEQUENCE [LARGE SCALE GENOMIC DNA]</scope>
    <source>
        <strain evidence="7 8">RCC 1105</strain>
    </source>
</reference>
<accession>K8EGK7</accession>
<evidence type="ECO:0000256" key="6">
    <source>
        <dbReference type="SAM" id="MobiDB-lite"/>
    </source>
</evidence>
<dbReference type="GO" id="GO:0003713">
    <property type="term" value="F:transcription coactivator activity"/>
    <property type="evidence" value="ECO:0007669"/>
    <property type="project" value="TreeGrafter"/>
</dbReference>
<keyword evidence="5" id="KW-0539">Nucleus</keyword>
<dbReference type="InterPro" id="IPR051431">
    <property type="entry name" value="TFIID_subunit_9"/>
</dbReference>
<dbReference type="KEGG" id="bpg:Bathy06g01800"/>
<dbReference type="PANTHER" id="PTHR48068:SF4">
    <property type="entry name" value="TATA-BOX BINDING PROTEIN ASSOCIATED FACTOR 9"/>
    <property type="match status" value="1"/>
</dbReference>
<sequence length="260" mass="29635">MDVKKKRPRREKMATTKPRDAIVVEHILNQMGAEHFEPRVVNQGLEFIYRYVGDVLEEAKVYQRHRIGYDVANNEGVESLVDGGDGGEAMMMNLEEMKKNSVSVKDVRLASRVILAREFAANDAMESAESLQKACVKLNEKPMPKLLERPGIRVPQDDNLLNENYEIGPRRGKEGEAQMREARERDRKRREQEEKERMEMLTQLQGGIAPSTELTGGDAHVGVQFNVKATKAIEVTTEKVKKLDAKTKEAFFEPEEDDYD</sequence>
<dbReference type="GO" id="GO:0005669">
    <property type="term" value="C:transcription factor TFIID complex"/>
    <property type="evidence" value="ECO:0007669"/>
    <property type="project" value="TreeGrafter"/>
</dbReference>
<dbReference type="Proteomes" id="UP000198341">
    <property type="component" value="Chromosome 6"/>
</dbReference>
<gene>
    <name evidence="7" type="ORF">Bathy06g01800</name>
</gene>
<comment type="similarity">
    <text evidence="2">Belongs to the TAF9 family.</text>
</comment>
<dbReference type="GO" id="GO:0016251">
    <property type="term" value="F:RNA polymerase II general transcription initiation factor activity"/>
    <property type="evidence" value="ECO:0007669"/>
    <property type="project" value="TreeGrafter"/>
</dbReference>
<dbReference type="GeneID" id="19015160"/>
<protein>
    <submittedName>
        <fullName evidence="7">Unnamed protein product</fullName>
    </submittedName>
</protein>